<dbReference type="PROSITE" id="PS00498">
    <property type="entry name" value="TYROSINASE_2"/>
    <property type="match status" value="1"/>
</dbReference>
<proteinExistence type="predicted"/>
<dbReference type="InterPro" id="IPR008922">
    <property type="entry name" value="Di-copper_centre_dom_sf"/>
</dbReference>
<keyword evidence="2" id="KW-0186">Copper</keyword>
<reference evidence="5 6" key="1">
    <citation type="submission" date="2016-07" db="EMBL/GenBank/DDBJ databases">
        <title>Pervasive Adenine N6-methylation of Active Genes in Fungi.</title>
        <authorList>
            <consortium name="DOE Joint Genome Institute"/>
            <person name="Mondo S.J."/>
            <person name="Dannebaum R.O."/>
            <person name="Kuo R.C."/>
            <person name="Labutti K."/>
            <person name="Haridas S."/>
            <person name="Kuo A."/>
            <person name="Salamov A."/>
            <person name="Ahrendt S.R."/>
            <person name="Lipzen A."/>
            <person name="Sullivan W."/>
            <person name="Andreopoulos W.B."/>
            <person name="Clum A."/>
            <person name="Lindquist E."/>
            <person name="Daum C."/>
            <person name="Ramamoorthy G.K."/>
            <person name="Gryganskyi A."/>
            <person name="Culley D."/>
            <person name="Magnuson J.K."/>
            <person name="James T.Y."/>
            <person name="O'Malley M.A."/>
            <person name="Stajich J.E."/>
            <person name="Spatafora J.W."/>
            <person name="Visel A."/>
            <person name="Grigoriev I.V."/>
        </authorList>
    </citation>
    <scope>NUCLEOTIDE SEQUENCE [LARGE SCALE GENOMIC DNA]</scope>
    <source>
        <strain evidence="5 6">JEL800</strain>
    </source>
</reference>
<dbReference type="GO" id="GO:0046872">
    <property type="term" value="F:metal ion binding"/>
    <property type="evidence" value="ECO:0007669"/>
    <property type="project" value="UniProtKB-KW"/>
</dbReference>
<protein>
    <submittedName>
        <fullName evidence="5">Di-copper centre-containing protein</fullName>
    </submittedName>
</protein>
<keyword evidence="1" id="KW-0479">Metal-binding</keyword>
<dbReference type="SUPFAM" id="SSF48056">
    <property type="entry name" value="Di-copper centre-containing domain"/>
    <property type="match status" value="1"/>
</dbReference>
<organism evidence="5 6">
    <name type="scientific">Rhizoclosmatium globosum</name>
    <dbReference type="NCBI Taxonomy" id="329046"/>
    <lineage>
        <taxon>Eukaryota</taxon>
        <taxon>Fungi</taxon>
        <taxon>Fungi incertae sedis</taxon>
        <taxon>Chytridiomycota</taxon>
        <taxon>Chytridiomycota incertae sedis</taxon>
        <taxon>Chytridiomycetes</taxon>
        <taxon>Chytridiales</taxon>
        <taxon>Chytriomycetaceae</taxon>
        <taxon>Rhizoclosmatium</taxon>
    </lineage>
</organism>
<comment type="caution">
    <text evidence="5">The sequence shown here is derived from an EMBL/GenBank/DDBJ whole genome shotgun (WGS) entry which is preliminary data.</text>
</comment>
<evidence type="ECO:0000256" key="3">
    <source>
        <dbReference type="SAM" id="MobiDB-lite"/>
    </source>
</evidence>
<dbReference type="Pfam" id="PF00264">
    <property type="entry name" value="Tyrosinase"/>
    <property type="match status" value="1"/>
</dbReference>
<dbReference type="Proteomes" id="UP000193642">
    <property type="component" value="Unassembled WGS sequence"/>
</dbReference>
<accession>A0A1Y2D1M5</accession>
<dbReference type="PRINTS" id="PR00092">
    <property type="entry name" value="TYROSINASE"/>
</dbReference>
<feature type="region of interest" description="Disordered" evidence="3">
    <location>
        <begin position="345"/>
        <end position="381"/>
    </location>
</feature>
<dbReference type="Gene3D" id="1.10.1280.10">
    <property type="entry name" value="Di-copper center containing domain from catechol oxidase"/>
    <property type="match status" value="1"/>
</dbReference>
<dbReference type="AlphaFoldDB" id="A0A1Y2D1M5"/>
<dbReference type="PANTHER" id="PTHR11474">
    <property type="entry name" value="TYROSINASE FAMILY MEMBER"/>
    <property type="match status" value="1"/>
</dbReference>
<evidence type="ECO:0000313" key="5">
    <source>
        <dbReference type="EMBL" id="ORY53181.1"/>
    </source>
</evidence>
<name>A0A1Y2D1M5_9FUNG</name>
<evidence type="ECO:0000256" key="2">
    <source>
        <dbReference type="ARBA" id="ARBA00023008"/>
    </source>
</evidence>
<evidence type="ECO:0000259" key="4">
    <source>
        <dbReference type="PROSITE" id="PS00498"/>
    </source>
</evidence>
<dbReference type="InterPro" id="IPR002227">
    <property type="entry name" value="Tyrosinase_Cu-bd"/>
</dbReference>
<gene>
    <name evidence="5" type="ORF">BCR33DRAFT_761434</name>
</gene>
<keyword evidence="6" id="KW-1185">Reference proteome</keyword>
<dbReference type="InterPro" id="IPR050316">
    <property type="entry name" value="Tyrosinase/Hemocyanin"/>
</dbReference>
<feature type="domain" description="Tyrosinase copper-binding" evidence="4">
    <location>
        <begin position="265"/>
        <end position="276"/>
    </location>
</feature>
<dbReference type="STRING" id="329046.A0A1Y2D1M5"/>
<dbReference type="PANTHER" id="PTHR11474:SF126">
    <property type="entry name" value="TYROSINASE-LIKE PROTEIN TYR-1-RELATED"/>
    <property type="match status" value="1"/>
</dbReference>
<sequence>MCRFRRSEQWDSVEANSFKCLGLNVKDPNKAIIDQEVCQSGDTFYQYFLPTQPSVFYPTLTQSKCKSYNYRKEWRDLTVSERMAYIKAVQGVRSLPSTAGRRSYFDDLVSIHASVIDYIHQTPSFWPWHRYYLRLFEEALQQIDPSVVLPYWDWGFDGDAPLANEDIFGKGSGQFGTRGDPNSPYPTCLKDGFAKDWTSYFGQCSSRNYTLDVVIYDDSAMYPLVLTSQYYDNFTKAAEAAHNVVHYYMGGVQGDLYFIDLSTNDPLFFVHHANVDRYWALWQYHHKGKEDEYTGTVDLPPGSNNQVTVQLSDLLPGWNVPVSYTMRADQGNGFCAKYVPYSQSTSAQSVSDQPPPTKPSKRSRRSQKTSSDSPHVSPIPSSWQMMSQFAKGYQPEGKAETMMGLSSSMLQRIREGEAVLDELSSGFKEARAKLLESSPEMTTEAAHFSILASLRAKAVRERK</sequence>
<dbReference type="EMBL" id="MCGO01000002">
    <property type="protein sequence ID" value="ORY53181.1"/>
    <property type="molecule type" value="Genomic_DNA"/>
</dbReference>
<evidence type="ECO:0000313" key="6">
    <source>
        <dbReference type="Proteomes" id="UP000193642"/>
    </source>
</evidence>
<dbReference type="GO" id="GO:0016491">
    <property type="term" value="F:oxidoreductase activity"/>
    <property type="evidence" value="ECO:0007669"/>
    <property type="project" value="InterPro"/>
</dbReference>
<dbReference type="OrthoDB" id="6132182at2759"/>
<evidence type="ECO:0000256" key="1">
    <source>
        <dbReference type="ARBA" id="ARBA00022723"/>
    </source>
</evidence>